<keyword evidence="2" id="KW-0175">Coiled coil</keyword>
<evidence type="ECO:0000313" key="5">
    <source>
        <dbReference type="EMBL" id="BAP25597.1"/>
    </source>
</evidence>
<dbReference type="InterPro" id="IPR032812">
    <property type="entry name" value="SbsA_Ig"/>
</dbReference>
<dbReference type="PANTHER" id="PTHR33490">
    <property type="entry name" value="BLR5614 PROTEIN-RELATED"/>
    <property type="match status" value="1"/>
</dbReference>
<name>A0A077K276_CLOBO</name>
<feature type="coiled-coil region" evidence="2">
    <location>
        <begin position="878"/>
        <end position="921"/>
    </location>
</feature>
<reference evidence="5" key="1">
    <citation type="submission" date="2013-09" db="EMBL/GenBank/DDBJ databases">
        <title>Analysis of type B2 neurotoxin-encoding plasmid in Clostridium botulinum.</title>
        <authorList>
            <person name="Hosomi K."/>
            <person name="Sakaguchi Y."/>
            <person name="Gotoh K."/>
            <person name="Nakamura K."/>
            <person name="Kohda T."/>
            <person name="Mukamoto M."/>
            <person name="Iida T."/>
            <person name="Kozaki S."/>
        </authorList>
    </citation>
    <scope>NUCLEOTIDE SEQUENCE</scope>
    <source>
        <strain evidence="5">111</strain>
        <plasmid evidence="5">pCB111</plasmid>
    </source>
</reference>
<dbReference type="EMBL" id="AB855771">
    <property type="protein sequence ID" value="BAP25597.1"/>
    <property type="molecule type" value="Genomic_DNA"/>
</dbReference>
<feature type="signal peptide" evidence="3">
    <location>
        <begin position="1"/>
        <end position="24"/>
    </location>
</feature>
<evidence type="ECO:0000256" key="3">
    <source>
        <dbReference type="SAM" id="SignalP"/>
    </source>
</evidence>
<dbReference type="SMART" id="SM00460">
    <property type="entry name" value="TGc"/>
    <property type="match status" value="1"/>
</dbReference>
<dbReference type="InterPro" id="IPR002931">
    <property type="entry name" value="Transglutaminase-like"/>
</dbReference>
<feature type="coiled-coil region" evidence="2">
    <location>
        <begin position="399"/>
        <end position="438"/>
    </location>
</feature>
<accession>A0A077K276</accession>
<keyword evidence="5" id="KW-0614">Plasmid</keyword>
<feature type="domain" description="Transglutaminase-like" evidence="4">
    <location>
        <begin position="265"/>
        <end position="323"/>
    </location>
</feature>
<dbReference type="Gene3D" id="3.10.620.30">
    <property type="match status" value="1"/>
</dbReference>
<feature type="chain" id="PRO_5039024896" description="Transglutaminase-like domain-containing protein" evidence="3">
    <location>
        <begin position="25"/>
        <end position="1206"/>
    </location>
</feature>
<keyword evidence="1 3" id="KW-0732">Signal</keyword>
<evidence type="ECO:0000256" key="2">
    <source>
        <dbReference type="SAM" id="Coils"/>
    </source>
</evidence>
<dbReference type="RefSeq" id="WP_032072349.1">
    <property type="nucleotide sequence ID" value="NC_025146.1"/>
</dbReference>
<dbReference type="InterPro" id="IPR038765">
    <property type="entry name" value="Papain-like_cys_pep_sf"/>
</dbReference>
<proteinExistence type="predicted"/>
<sequence length="1206" mass="138582">MLSKKTKKLITSAILSLTISLSFLGTSITEVKAFDRTKAVYELKNARTYEYTSSYDISINRDIDYARGEIYLGSISSTAHQLDTTPFRATMNGESLKIFNSTKNSLEEKEKELLAKEMDNSSNKNKTFGIWQQDLDGNFRLYVYIINATSGFNKTLKISKEFISGDLDYGLYKKDTKEFSDKLKEVLNSPYDKSDLLRIYKYDINPEDGTSKIPYGEKEIIDKTKEVTKNCTNDMERVQAIYKFVVKHMDYVTDSEHSNKGALSALKYHEGVCEDYASLFIAMCREVNIPARYVHGLSGVSGNHGWAEFYLPYYGWIIAEPTVKNLKTVNEEYLQQAIMKFVGNYNQNDDFIPSHSVAGYNNNEDRYHSKFPYISATRNKTIVTIKGEPIKSVVYNQPFSNYQERIDSVNKLLEIAKNTEKEEDIKEARELAQTLIDSEERETILKQLDYIGKSDELKSQIGTLVVDLENSDTIDTNKFEELKEILNNAPEEIVSEFKTAYDKVQKRYEIENLIKETEGNLTEENLDKLSNLLDNANIEDKYKLSYISKYDKLLNDYTKKVEEEEQAKYAAKLQAATKAVEKAENSKNQTDVDNARGLANSLKATDKSNLNARLDEIQKTIDDKKTEEEKQAEYQAKLQTAKKAVEKAENSKNQTDVDNAKILVNSLKETDKSNLNARLDEVQKAIDAKKTEEEKQAEYEAKVQTAIKAVEKAEKTTIYEDYISATKLVSELQDSEIQTQLWDRLREVKVDIGRKEEATELVKLAEEDNTETNYNRALESINRLRDNELKKDLLNRLNNVKSNIDNTNAKKEEANKLVSQAEKDNKEETYNKALAAVQSLEDDQLKKELLTRLNNVKSIIDNNSKKEDVTKLVEQAEKDNKEETYNKALTAVKALEDSQAKKDLLNRLDKVKVNIDKIKTNTAIHLVQYAEKYPSISTYNNAKDAVNSINDGNTKTELLNRLKNVEIKIEKLDEETKTHQFIDYVDNLVREAEKLCTEDAYKKALEQAQKIEDIQSKKVYINRLNEVKNNIDINKETEISPIKTELDKLEHTINSINTVNKNDMLAIKEKINDLKDTKERQDLIDKLNNIENKYNKLINNPNYNKLIKYNTWNNIVYKESKDKTFAVKFNKNLNSNNISENLYLLDVDNNFEKIHTTINIKGETAYITADKLSPGKKYILVVSDQIKDSRNKDLKQGLKTFIQIVE</sequence>
<evidence type="ECO:0000256" key="1">
    <source>
        <dbReference type="ARBA" id="ARBA00022729"/>
    </source>
</evidence>
<protein>
    <recommendedName>
        <fullName evidence="4">Transglutaminase-like domain-containing protein</fullName>
    </recommendedName>
</protein>
<dbReference type="AlphaFoldDB" id="A0A077K276"/>
<dbReference type="SUPFAM" id="SSF54001">
    <property type="entry name" value="Cysteine proteinases"/>
    <property type="match status" value="1"/>
</dbReference>
<geneLocation type="plasmid" evidence="5">
    <name>pCB111</name>
</geneLocation>
<dbReference type="Pfam" id="PF13205">
    <property type="entry name" value="Big_5"/>
    <property type="match status" value="1"/>
</dbReference>
<dbReference type="Pfam" id="PF01841">
    <property type="entry name" value="Transglut_core"/>
    <property type="match status" value="1"/>
</dbReference>
<feature type="coiled-coil region" evidence="2">
    <location>
        <begin position="519"/>
        <end position="716"/>
    </location>
</feature>
<evidence type="ECO:0000259" key="4">
    <source>
        <dbReference type="SMART" id="SM00460"/>
    </source>
</evidence>
<organism evidence="5">
    <name type="scientific">Clostridium botulinum</name>
    <dbReference type="NCBI Taxonomy" id="1491"/>
    <lineage>
        <taxon>Bacteria</taxon>
        <taxon>Bacillati</taxon>
        <taxon>Bacillota</taxon>
        <taxon>Clostridia</taxon>
        <taxon>Eubacteriales</taxon>
        <taxon>Clostridiaceae</taxon>
        <taxon>Clostridium</taxon>
    </lineage>
</organism>
<feature type="coiled-coil region" evidence="2">
    <location>
        <begin position="767"/>
        <end position="843"/>
    </location>
</feature>